<evidence type="ECO:0000256" key="1">
    <source>
        <dbReference type="SAM" id="MobiDB-lite"/>
    </source>
</evidence>
<protein>
    <submittedName>
        <fullName evidence="2">Uncharacterized protein</fullName>
    </submittedName>
</protein>
<evidence type="ECO:0000313" key="2">
    <source>
        <dbReference type="EMBL" id="GAI25551.1"/>
    </source>
</evidence>
<proteinExistence type="predicted"/>
<dbReference type="EMBL" id="BARV01022926">
    <property type="protein sequence ID" value="GAI25551.1"/>
    <property type="molecule type" value="Genomic_DNA"/>
</dbReference>
<comment type="caution">
    <text evidence="2">The sequence shown here is derived from an EMBL/GenBank/DDBJ whole genome shotgun (WGS) entry which is preliminary data.</text>
</comment>
<feature type="non-terminal residue" evidence="2">
    <location>
        <position position="107"/>
    </location>
</feature>
<reference evidence="2" key="1">
    <citation type="journal article" date="2014" name="Front. Microbiol.">
        <title>High frequency of phylogenetically diverse reductive dehalogenase-homologous genes in deep subseafloor sedimentary metagenomes.</title>
        <authorList>
            <person name="Kawai M."/>
            <person name="Futagami T."/>
            <person name="Toyoda A."/>
            <person name="Takaki Y."/>
            <person name="Nishi S."/>
            <person name="Hori S."/>
            <person name="Arai W."/>
            <person name="Tsubouchi T."/>
            <person name="Morono Y."/>
            <person name="Uchiyama I."/>
            <person name="Ito T."/>
            <person name="Fujiyama A."/>
            <person name="Inagaki F."/>
            <person name="Takami H."/>
        </authorList>
    </citation>
    <scope>NUCLEOTIDE SEQUENCE</scope>
    <source>
        <strain evidence="2">Expedition CK06-06</strain>
    </source>
</reference>
<dbReference type="AlphaFoldDB" id="X1N5Q6"/>
<feature type="region of interest" description="Disordered" evidence="1">
    <location>
        <begin position="1"/>
        <end position="36"/>
    </location>
</feature>
<name>X1N5Q6_9ZZZZ</name>
<accession>X1N5Q6</accession>
<organism evidence="2">
    <name type="scientific">marine sediment metagenome</name>
    <dbReference type="NCBI Taxonomy" id="412755"/>
    <lineage>
        <taxon>unclassified sequences</taxon>
        <taxon>metagenomes</taxon>
        <taxon>ecological metagenomes</taxon>
    </lineage>
</organism>
<sequence length="107" mass="11685">MPGENMAYNTNNPLGSSDPRDLFDNAGNFDQGMGSTEDTFLDRFGRQRYTWQAYHKLVIDAKAQIDPTVEAAQEAVNSTAAAAISQMEETAANLGDDLNNKQGRIQA</sequence>
<gene>
    <name evidence="2" type="ORF">S06H3_37694</name>
</gene>